<sequence length="266" mass="29532">MSTEATPVDYMDYSDETHKPVRIGGGSFATVYAWRGGPLAFKVAAARGHCTSIHQEFVMLRMLYAHSTSDSWVSALFRLPKPYGFYDPGTNTIILNDGHLQSRIGSSPGHRTAIANPLQGITKYTAAYAMDRIHVLPFEVGSAIKERFYPSSAKPDAPPPSLCRLYFGTSLEEKKRTSRFFSTDHFAIDPSQYAELRATFPMLESAENVARGMGDMLARIHWQTGFDARDVEFGMAGDGIQEIMYYVVDFNQASSAAHARTSAHLR</sequence>
<dbReference type="OrthoDB" id="2993351at2759"/>
<gene>
    <name evidence="1" type="ORF">CALCODRAFT_2217</name>
</gene>
<protein>
    <recommendedName>
        <fullName evidence="3">DUF3669 domain-containing protein</fullName>
    </recommendedName>
</protein>
<reference evidence="1 2" key="1">
    <citation type="journal article" date="2016" name="Mol. Biol. Evol.">
        <title>Comparative Genomics of Early-Diverging Mushroom-Forming Fungi Provides Insights into the Origins of Lignocellulose Decay Capabilities.</title>
        <authorList>
            <person name="Nagy L.G."/>
            <person name="Riley R."/>
            <person name="Tritt A."/>
            <person name="Adam C."/>
            <person name="Daum C."/>
            <person name="Floudas D."/>
            <person name="Sun H."/>
            <person name="Yadav J.S."/>
            <person name="Pangilinan J."/>
            <person name="Larsson K.H."/>
            <person name="Matsuura K."/>
            <person name="Barry K."/>
            <person name="Labutti K."/>
            <person name="Kuo R."/>
            <person name="Ohm R.A."/>
            <person name="Bhattacharya S.S."/>
            <person name="Shirouzu T."/>
            <person name="Yoshinaga Y."/>
            <person name="Martin F.M."/>
            <person name="Grigoriev I.V."/>
            <person name="Hibbett D.S."/>
        </authorList>
    </citation>
    <scope>NUCLEOTIDE SEQUENCE [LARGE SCALE GENOMIC DNA]</scope>
    <source>
        <strain evidence="1 2">HHB12733</strain>
    </source>
</reference>
<dbReference type="Proteomes" id="UP000076842">
    <property type="component" value="Unassembled WGS sequence"/>
</dbReference>
<dbReference type="PANTHER" id="PTHR40780:SF2">
    <property type="entry name" value="DUF3669 DOMAIN-CONTAINING PROTEIN"/>
    <property type="match status" value="1"/>
</dbReference>
<dbReference type="EMBL" id="KV423914">
    <property type="protein sequence ID" value="KZT62828.1"/>
    <property type="molecule type" value="Genomic_DNA"/>
</dbReference>
<evidence type="ECO:0000313" key="2">
    <source>
        <dbReference type="Proteomes" id="UP000076842"/>
    </source>
</evidence>
<accession>A0A165K8Q9</accession>
<evidence type="ECO:0008006" key="3">
    <source>
        <dbReference type="Google" id="ProtNLM"/>
    </source>
</evidence>
<name>A0A165K8Q9_9BASI</name>
<organism evidence="1 2">
    <name type="scientific">Calocera cornea HHB12733</name>
    <dbReference type="NCBI Taxonomy" id="1353952"/>
    <lineage>
        <taxon>Eukaryota</taxon>
        <taxon>Fungi</taxon>
        <taxon>Dikarya</taxon>
        <taxon>Basidiomycota</taxon>
        <taxon>Agaricomycotina</taxon>
        <taxon>Dacrymycetes</taxon>
        <taxon>Dacrymycetales</taxon>
        <taxon>Dacrymycetaceae</taxon>
        <taxon>Calocera</taxon>
    </lineage>
</organism>
<dbReference type="InParanoid" id="A0A165K8Q9"/>
<dbReference type="PANTHER" id="PTHR40780">
    <property type="entry name" value="DUF3669 DOMAIN-CONTAINING PROTEIN"/>
    <property type="match status" value="1"/>
</dbReference>
<keyword evidence="2" id="KW-1185">Reference proteome</keyword>
<proteinExistence type="predicted"/>
<evidence type="ECO:0000313" key="1">
    <source>
        <dbReference type="EMBL" id="KZT62828.1"/>
    </source>
</evidence>
<dbReference type="STRING" id="1353952.A0A165K8Q9"/>
<dbReference type="AlphaFoldDB" id="A0A165K8Q9"/>